<feature type="domain" description="ABC transporter" evidence="8">
    <location>
        <begin position="332"/>
        <end position="521"/>
    </location>
</feature>
<dbReference type="GO" id="GO:0005886">
    <property type="term" value="C:plasma membrane"/>
    <property type="evidence" value="ECO:0007669"/>
    <property type="project" value="UniProtKB-SubCell"/>
</dbReference>
<evidence type="ECO:0000256" key="3">
    <source>
        <dbReference type="ARBA" id="ARBA00022741"/>
    </source>
</evidence>
<dbReference type="PANTHER" id="PTHR24221">
    <property type="entry name" value="ATP-BINDING CASSETTE SUB-FAMILY B"/>
    <property type="match status" value="1"/>
</dbReference>
<keyword evidence="4 10" id="KW-0067">ATP-binding</keyword>
<keyword evidence="5 7" id="KW-1133">Transmembrane helix</keyword>
<reference evidence="10 11" key="1">
    <citation type="submission" date="2016-11" db="EMBL/GenBank/DDBJ databases">
        <authorList>
            <person name="Jaros S."/>
            <person name="Januszkiewicz K."/>
            <person name="Wedrychowicz H."/>
        </authorList>
    </citation>
    <scope>NUCLEOTIDE SEQUENCE [LARGE SCALE GENOMIC DNA]</scope>
    <source>
        <strain evidence="10 11">DSM 12906</strain>
    </source>
</reference>
<evidence type="ECO:0000256" key="7">
    <source>
        <dbReference type="SAM" id="Phobius"/>
    </source>
</evidence>
<protein>
    <submittedName>
        <fullName evidence="10">ATP-binding cassette, subfamily C, CydC</fullName>
    </submittedName>
</protein>
<feature type="domain" description="ABC transmembrane type-1" evidence="9">
    <location>
        <begin position="20"/>
        <end position="300"/>
    </location>
</feature>
<dbReference type="GO" id="GO:0140359">
    <property type="term" value="F:ABC-type transporter activity"/>
    <property type="evidence" value="ECO:0007669"/>
    <property type="project" value="InterPro"/>
</dbReference>
<gene>
    <name evidence="10" type="ORF">SAMN02745244_03675</name>
</gene>
<evidence type="ECO:0000259" key="9">
    <source>
        <dbReference type="PROSITE" id="PS50929"/>
    </source>
</evidence>
<dbReference type="InterPro" id="IPR011527">
    <property type="entry name" value="ABC1_TM_dom"/>
</dbReference>
<organism evidence="10 11">
    <name type="scientific">Tessaracoccus bendigoensis DSM 12906</name>
    <dbReference type="NCBI Taxonomy" id="1123357"/>
    <lineage>
        <taxon>Bacteria</taxon>
        <taxon>Bacillati</taxon>
        <taxon>Actinomycetota</taxon>
        <taxon>Actinomycetes</taxon>
        <taxon>Propionibacteriales</taxon>
        <taxon>Propionibacteriaceae</taxon>
        <taxon>Tessaracoccus</taxon>
    </lineage>
</organism>
<dbReference type="PROSITE" id="PS50929">
    <property type="entry name" value="ABC_TM1F"/>
    <property type="match status" value="1"/>
</dbReference>
<keyword evidence="6 7" id="KW-0472">Membrane</keyword>
<dbReference type="GO" id="GO:0034040">
    <property type="term" value="F:ATPase-coupled lipid transmembrane transporter activity"/>
    <property type="evidence" value="ECO:0007669"/>
    <property type="project" value="TreeGrafter"/>
</dbReference>
<dbReference type="PROSITE" id="PS50893">
    <property type="entry name" value="ABC_TRANSPORTER_2"/>
    <property type="match status" value="1"/>
</dbReference>
<dbReference type="InterPro" id="IPR003593">
    <property type="entry name" value="AAA+_ATPase"/>
</dbReference>
<dbReference type="RefSeq" id="WP_073191434.1">
    <property type="nucleotide sequence ID" value="NZ_FQZG01000121.1"/>
</dbReference>
<dbReference type="Gene3D" id="1.20.1560.10">
    <property type="entry name" value="ABC transporter type 1, transmembrane domain"/>
    <property type="match status" value="1"/>
</dbReference>
<dbReference type="EMBL" id="FQZG01000121">
    <property type="protein sequence ID" value="SHJ97010.1"/>
    <property type="molecule type" value="Genomic_DNA"/>
</dbReference>
<comment type="subcellular location">
    <subcellularLocation>
        <location evidence="1">Cell membrane</location>
        <topology evidence="1">Multi-pass membrane protein</topology>
    </subcellularLocation>
</comment>
<evidence type="ECO:0000256" key="4">
    <source>
        <dbReference type="ARBA" id="ARBA00022840"/>
    </source>
</evidence>
<dbReference type="InterPro" id="IPR036640">
    <property type="entry name" value="ABC1_TM_sf"/>
</dbReference>
<evidence type="ECO:0000256" key="5">
    <source>
        <dbReference type="ARBA" id="ARBA00022989"/>
    </source>
</evidence>
<evidence type="ECO:0000259" key="8">
    <source>
        <dbReference type="PROSITE" id="PS50893"/>
    </source>
</evidence>
<dbReference type="SMART" id="SM00382">
    <property type="entry name" value="AAA"/>
    <property type="match status" value="1"/>
</dbReference>
<sequence>MRSLVRSLIQQVPKARGRLLLAVLLAALASASSVALMGVSAWLISFAALAPPVLFLQPAAVGVRAFGIARGAFRYVERLVGHDVALRMQGALRVRVYEALSRTTLIGRRRGDLLTRVVTDVTALQDLIVRVVLPFASASVVVVGTTLMLGFFNLPSALALLATAILAGVALPLWTQKMSLDADRASVATRGRLGDGARELALTSTDLVAYGAEGAELDRLLAIDDELRRQESRGAWVRGIAEGGQIVASGAAVIAALLFGTDAVVDGTLDPRLLAVLALTPLALHEVLNTFTQAAQTYTRARAALGRITDVLDADPVGTGDVTEGDAPTPGLRFVDAAIGWPGSAPVLTGVDLSVSGGERVALVGPSGVGKTTLAATALGLIPPMAGELHRGGRVGYLEQDAHIFATTVAENVRIGDRDADRDQIVDALTRAGLDLAPERLIGEDGSTLSGGERRRLALSRLLVGDRSLIILDEPTEHLDRETADALMADVWAAFRGSPVLVITHDPEVMTACDRVVRLGR</sequence>
<keyword evidence="3" id="KW-0547">Nucleotide-binding</keyword>
<dbReference type="Gene3D" id="3.40.50.300">
    <property type="entry name" value="P-loop containing nucleotide triphosphate hydrolases"/>
    <property type="match status" value="1"/>
</dbReference>
<feature type="transmembrane region" description="Helical" evidence="7">
    <location>
        <begin position="131"/>
        <end position="151"/>
    </location>
</feature>
<evidence type="ECO:0000256" key="1">
    <source>
        <dbReference type="ARBA" id="ARBA00004651"/>
    </source>
</evidence>
<evidence type="ECO:0000313" key="11">
    <source>
        <dbReference type="Proteomes" id="UP000184512"/>
    </source>
</evidence>
<evidence type="ECO:0000256" key="2">
    <source>
        <dbReference type="ARBA" id="ARBA00022692"/>
    </source>
</evidence>
<dbReference type="PANTHER" id="PTHR24221:SF654">
    <property type="entry name" value="ATP-BINDING CASSETTE SUB-FAMILY B MEMBER 6"/>
    <property type="match status" value="1"/>
</dbReference>
<dbReference type="GO" id="GO:0045454">
    <property type="term" value="P:cell redox homeostasis"/>
    <property type="evidence" value="ECO:0007669"/>
    <property type="project" value="InterPro"/>
</dbReference>
<keyword evidence="2 7" id="KW-0812">Transmembrane</keyword>
<dbReference type="InterPro" id="IPR003439">
    <property type="entry name" value="ABC_transporter-like_ATP-bd"/>
</dbReference>
<accession>A0A1M6NMR8</accession>
<dbReference type="InterPro" id="IPR027417">
    <property type="entry name" value="P-loop_NTPase"/>
</dbReference>
<feature type="transmembrane region" description="Helical" evidence="7">
    <location>
        <begin position="157"/>
        <end position="174"/>
    </location>
</feature>
<evidence type="ECO:0000313" key="10">
    <source>
        <dbReference type="EMBL" id="SHJ97010.1"/>
    </source>
</evidence>
<dbReference type="Pfam" id="PF00005">
    <property type="entry name" value="ABC_tran"/>
    <property type="match status" value="1"/>
</dbReference>
<dbReference type="SUPFAM" id="SSF52540">
    <property type="entry name" value="P-loop containing nucleoside triphosphate hydrolases"/>
    <property type="match status" value="1"/>
</dbReference>
<feature type="transmembrane region" description="Helical" evidence="7">
    <location>
        <begin position="41"/>
        <end position="66"/>
    </location>
</feature>
<name>A0A1M6NMR8_9ACTN</name>
<dbReference type="GO" id="GO:0016887">
    <property type="term" value="F:ATP hydrolysis activity"/>
    <property type="evidence" value="ECO:0007669"/>
    <property type="project" value="InterPro"/>
</dbReference>
<dbReference type="InterPro" id="IPR039421">
    <property type="entry name" value="Type_1_exporter"/>
</dbReference>
<dbReference type="PROSITE" id="PS00211">
    <property type="entry name" value="ABC_TRANSPORTER_1"/>
    <property type="match status" value="1"/>
</dbReference>
<proteinExistence type="predicted"/>
<dbReference type="GO" id="GO:0034775">
    <property type="term" value="P:glutathione transmembrane transport"/>
    <property type="evidence" value="ECO:0007669"/>
    <property type="project" value="InterPro"/>
</dbReference>
<dbReference type="AlphaFoldDB" id="A0A1M6NMR8"/>
<dbReference type="GO" id="GO:0005524">
    <property type="term" value="F:ATP binding"/>
    <property type="evidence" value="ECO:0007669"/>
    <property type="project" value="UniProtKB-KW"/>
</dbReference>
<dbReference type="STRING" id="1123357.SAMN02745244_03675"/>
<dbReference type="InterPro" id="IPR017871">
    <property type="entry name" value="ABC_transporter-like_CS"/>
</dbReference>
<evidence type="ECO:0000256" key="6">
    <source>
        <dbReference type="ARBA" id="ARBA00023136"/>
    </source>
</evidence>
<keyword evidence="11" id="KW-1185">Reference proteome</keyword>
<dbReference type="Pfam" id="PF00664">
    <property type="entry name" value="ABC_membrane"/>
    <property type="match status" value="1"/>
</dbReference>
<dbReference type="SUPFAM" id="SSF90123">
    <property type="entry name" value="ABC transporter transmembrane region"/>
    <property type="match status" value="1"/>
</dbReference>
<dbReference type="Proteomes" id="UP000184512">
    <property type="component" value="Unassembled WGS sequence"/>
</dbReference>
<dbReference type="OrthoDB" id="3237158at2"/>
<dbReference type="InterPro" id="IPR014223">
    <property type="entry name" value="ABC_CydC/D"/>
</dbReference>
<dbReference type="NCBIfam" id="TIGR02868">
    <property type="entry name" value="CydC"/>
    <property type="match status" value="1"/>
</dbReference>